<proteinExistence type="inferred from homology"/>
<evidence type="ECO:0000313" key="5">
    <source>
        <dbReference type="Proteomes" id="UP000029084"/>
    </source>
</evidence>
<dbReference type="RefSeq" id="WP_012022005.1">
    <property type="nucleotide sequence ID" value="NZ_AP019770.1"/>
</dbReference>
<dbReference type="Pfam" id="PF10432">
    <property type="entry name" value="bact-PGI_C"/>
    <property type="match status" value="1"/>
</dbReference>
<keyword evidence="2 4" id="KW-0413">Isomerase</keyword>
<evidence type="ECO:0000256" key="2">
    <source>
        <dbReference type="ARBA" id="ARBA00023235"/>
    </source>
</evidence>
<dbReference type="GO" id="GO:0097367">
    <property type="term" value="F:carbohydrate derivative binding"/>
    <property type="evidence" value="ECO:0007669"/>
    <property type="project" value="InterPro"/>
</dbReference>
<comment type="similarity">
    <text evidence="1">Belongs to the PGI/PMI family.</text>
</comment>
<dbReference type="SUPFAM" id="SSF53697">
    <property type="entry name" value="SIS domain"/>
    <property type="match status" value="1"/>
</dbReference>
<accession>A0A088E776</accession>
<dbReference type="CDD" id="cd05637">
    <property type="entry name" value="SIS_PGI_PMI_2"/>
    <property type="match status" value="1"/>
</dbReference>
<dbReference type="OrthoDB" id="10151at2157"/>
<dbReference type="GeneID" id="91756614"/>
<dbReference type="InterPro" id="IPR035484">
    <property type="entry name" value="SIS_PGI/PMI_1"/>
</dbReference>
<name>A0A088E776_9CREN</name>
<dbReference type="InterPro" id="IPR046348">
    <property type="entry name" value="SIS_dom_sf"/>
</dbReference>
<dbReference type="EMBL" id="CP008822">
    <property type="protein sequence ID" value="AIM28201.1"/>
    <property type="molecule type" value="Genomic_DNA"/>
</dbReference>
<evidence type="ECO:0000313" key="4">
    <source>
        <dbReference type="EMBL" id="AIM28201.1"/>
    </source>
</evidence>
<dbReference type="AlphaFoldDB" id="A0A088E776"/>
<dbReference type="GO" id="GO:1901135">
    <property type="term" value="P:carbohydrate derivative metabolic process"/>
    <property type="evidence" value="ECO:0007669"/>
    <property type="project" value="InterPro"/>
</dbReference>
<dbReference type="OMA" id="MNEAINN"/>
<dbReference type="EC" id="5.3.1.9" evidence="4"/>
<dbReference type="Proteomes" id="UP000029084">
    <property type="component" value="Chromosome"/>
</dbReference>
<reference evidence="4 5" key="1">
    <citation type="journal article" date="2014" name="J. Bacteriol.">
        <title>Role of an Archaeal PitA Transporter in the Copper and Arsenic Resistance of Metallosphaera sedula, an Extreme Thermoacidophile.</title>
        <authorList>
            <person name="McCarthy S."/>
            <person name="Ai C."/>
            <person name="Wheaton G."/>
            <person name="Tevatia R."/>
            <person name="Eckrich V."/>
            <person name="Kelly R."/>
            <person name="Blum P."/>
        </authorList>
    </citation>
    <scope>NUCLEOTIDE SEQUENCE [LARGE SCALE GENOMIC DNA]</scope>
    <source>
        <strain evidence="4 5">CuR1</strain>
    </source>
</reference>
<dbReference type="CDD" id="cd05017">
    <property type="entry name" value="SIS_PGI_PMI_1"/>
    <property type="match status" value="1"/>
</dbReference>
<dbReference type="GO" id="GO:0004347">
    <property type="term" value="F:glucose-6-phosphate isomerase activity"/>
    <property type="evidence" value="ECO:0007669"/>
    <property type="project" value="UniProtKB-EC"/>
</dbReference>
<dbReference type="NCBIfam" id="NF006422">
    <property type="entry name" value="PRK08674.1-1"/>
    <property type="match status" value="1"/>
</dbReference>
<dbReference type="GO" id="GO:0005975">
    <property type="term" value="P:carbohydrate metabolic process"/>
    <property type="evidence" value="ECO:0007669"/>
    <property type="project" value="InterPro"/>
</dbReference>
<evidence type="ECO:0000256" key="1">
    <source>
        <dbReference type="ARBA" id="ARBA00010523"/>
    </source>
</evidence>
<protein>
    <submittedName>
        <fullName evidence="4">Bifunctional phosphoglucose/phosphomannose isomerase</fullName>
        <ecNumber evidence="4">5.3.1.8</ecNumber>
        <ecNumber evidence="4">5.3.1.9</ecNumber>
    </submittedName>
</protein>
<organism evidence="4 5">
    <name type="scientific">Metallosphaera sedula</name>
    <dbReference type="NCBI Taxonomy" id="43687"/>
    <lineage>
        <taxon>Archaea</taxon>
        <taxon>Thermoproteota</taxon>
        <taxon>Thermoprotei</taxon>
        <taxon>Sulfolobales</taxon>
        <taxon>Sulfolobaceae</taxon>
        <taxon>Metallosphaera</taxon>
    </lineage>
</organism>
<gene>
    <name evidence="4" type="ORF">HA72_2078</name>
</gene>
<feature type="domain" description="Bifunctional glucose-6-phosphate/mannose-6-phosphate isomerase C-terminal" evidence="3">
    <location>
        <begin position="174"/>
        <end position="290"/>
    </location>
</feature>
<dbReference type="GO" id="GO:0004476">
    <property type="term" value="F:mannose-6-phosphate isomerase activity"/>
    <property type="evidence" value="ECO:0007669"/>
    <property type="project" value="UniProtKB-EC"/>
</dbReference>
<dbReference type="Gene3D" id="3.40.50.10490">
    <property type="entry name" value="Glucose-6-phosphate isomerase like protein, domain 1"/>
    <property type="match status" value="2"/>
</dbReference>
<dbReference type="EC" id="5.3.1.8" evidence="4"/>
<sequence length="313" mass="35044">MHNVFLDWDKLFREAERIEVPDLKYDNVIYTGMGASYIPGEMARILEPPLDYLVYNGDPTRFKARGKFSLLAFSRSGDNVETLIVTRRAFELGADVICVSAGGKLANLCREKGGRHVNLSMQARMSNGQDYPTRVWFPLLFTALVKILNTRSSGQYRISELAEGVEEGKERALNLAKRLVAKIRGRIPVFYGSLYFPVAIRFKQDLNETAKYPAFYGPIPESNHNDLEAYVRAQSLQPFVIGDQDIDYVTLSVIKAEQIIPAGSTPLKNVAYLVLLSGLTSLLLAEEEGLTEEEAFSDSNLKIARKLANLILK</sequence>
<evidence type="ECO:0000259" key="3">
    <source>
        <dbReference type="Pfam" id="PF10432"/>
    </source>
</evidence>
<dbReference type="InterPro" id="IPR019490">
    <property type="entry name" value="Glu6P/Mann6P_isomerase_C"/>
</dbReference>